<feature type="transmembrane region" description="Helical" evidence="1">
    <location>
        <begin position="51"/>
        <end position="72"/>
    </location>
</feature>
<accession>A0A087E9K7</accession>
<keyword evidence="3" id="KW-1185">Reference proteome</keyword>
<dbReference type="AlphaFoldDB" id="A0A087E9K7"/>
<dbReference type="EMBL" id="JGZU01000018">
    <property type="protein sequence ID" value="KFJ04458.1"/>
    <property type="molecule type" value="Genomic_DNA"/>
</dbReference>
<organism evidence="2 3">
    <name type="scientific">Bifidobacterium tsurumiense</name>
    <dbReference type="NCBI Taxonomy" id="356829"/>
    <lineage>
        <taxon>Bacteria</taxon>
        <taxon>Bacillati</taxon>
        <taxon>Actinomycetota</taxon>
        <taxon>Actinomycetes</taxon>
        <taxon>Bifidobacteriales</taxon>
        <taxon>Bifidobacteriaceae</taxon>
        <taxon>Bifidobacterium</taxon>
    </lineage>
</organism>
<evidence type="ECO:0000256" key="1">
    <source>
        <dbReference type="SAM" id="Phobius"/>
    </source>
</evidence>
<feature type="transmembrane region" description="Helical" evidence="1">
    <location>
        <begin position="117"/>
        <end position="139"/>
    </location>
</feature>
<keyword evidence="1" id="KW-1133">Transmembrane helix</keyword>
<keyword evidence="1" id="KW-0472">Membrane</keyword>
<proteinExistence type="predicted"/>
<dbReference type="Proteomes" id="UP000029080">
    <property type="component" value="Unassembled WGS sequence"/>
</dbReference>
<evidence type="ECO:0000313" key="3">
    <source>
        <dbReference type="Proteomes" id="UP000029080"/>
    </source>
</evidence>
<keyword evidence="1" id="KW-0812">Transmembrane</keyword>
<gene>
    <name evidence="2" type="ORF">BITS_1327</name>
</gene>
<name>A0A087E9K7_9BIFI</name>
<feature type="transmembrane region" description="Helical" evidence="1">
    <location>
        <begin position="84"/>
        <end position="105"/>
    </location>
</feature>
<comment type="caution">
    <text evidence="2">The sequence shown here is derived from an EMBL/GenBank/DDBJ whole genome shotgun (WGS) entry which is preliminary data.</text>
</comment>
<evidence type="ECO:0000313" key="2">
    <source>
        <dbReference type="EMBL" id="KFJ04458.1"/>
    </source>
</evidence>
<sequence length="272" mass="28600">MARSNDVHGESNYDFFENQPTQGYAPTAQGYAPAPGGGQPVSSAARWIGRFATLFGWLSVAGVVVIGILLLAPGMVPALEQGSTLAWTVAAIVCWAASLLLTIVAKVMGRRRIGRRAVASGAVVALVFAAVLSGGVALASNMFPDGIVTPSVRDEAPADDDSSMQQGLEQVAGATCSTWQEQNVSGYPGVKSVALCTDAKVAYVTFDTVAAASMYRSLVISQVQNLLSQNADNAEAQGEWSVVNGDTWMVVGQRDVMEKLQEQWGGTLEDIQ</sequence>
<dbReference type="RefSeq" id="WP_051264363.1">
    <property type="nucleotide sequence ID" value="NZ_JAXEUP010000010.1"/>
</dbReference>
<protein>
    <submittedName>
        <fullName evidence="2">Uncharacterized protein</fullName>
    </submittedName>
</protein>
<dbReference type="OrthoDB" id="3232854at2"/>
<dbReference type="eggNOG" id="ENOG50329FS">
    <property type="taxonomic scope" value="Bacteria"/>
</dbReference>
<reference evidence="2 3" key="1">
    <citation type="submission" date="2014-03" db="EMBL/GenBank/DDBJ databases">
        <title>Genomics of Bifidobacteria.</title>
        <authorList>
            <person name="Ventura M."/>
            <person name="Milani C."/>
            <person name="Lugli G.A."/>
        </authorList>
    </citation>
    <scope>NUCLEOTIDE SEQUENCE [LARGE SCALE GENOMIC DNA]</scope>
    <source>
        <strain evidence="2 3">JCM 13495</strain>
    </source>
</reference>